<dbReference type="NCBIfam" id="TIGR00847">
    <property type="entry name" value="ccoS"/>
    <property type="match status" value="1"/>
</dbReference>
<evidence type="ECO:0000256" key="1">
    <source>
        <dbReference type="SAM" id="MobiDB-lite"/>
    </source>
</evidence>
<dbReference type="Proteomes" id="UP001595724">
    <property type="component" value="Unassembled WGS sequence"/>
</dbReference>
<dbReference type="InterPro" id="IPR004714">
    <property type="entry name" value="Cyt_oxidase_maturation_cbb3"/>
</dbReference>
<dbReference type="PANTHER" id="PTHR41532">
    <property type="entry name" value="FIXS PROTEIN"/>
    <property type="match status" value="1"/>
</dbReference>
<feature type="region of interest" description="Disordered" evidence="1">
    <location>
        <begin position="40"/>
        <end position="69"/>
    </location>
</feature>
<name>A0ABV7UVD9_9GAMM</name>
<dbReference type="RefSeq" id="WP_386711162.1">
    <property type="nucleotide sequence ID" value="NZ_JBHRYF010000009.1"/>
</dbReference>
<dbReference type="EMBL" id="JBHRYF010000009">
    <property type="protein sequence ID" value="MFC3660851.1"/>
    <property type="molecule type" value="Genomic_DNA"/>
</dbReference>
<gene>
    <name evidence="2" type="primary">ccoS</name>
    <name evidence="2" type="ORF">ACFOM9_12295</name>
</gene>
<dbReference type="PANTHER" id="PTHR41532:SF1">
    <property type="entry name" value="FIXS PROTEIN"/>
    <property type="match status" value="1"/>
</dbReference>
<proteinExistence type="predicted"/>
<organism evidence="2 3">
    <name type="scientific">Luteimonas notoginsengisoli</name>
    <dbReference type="NCBI Taxonomy" id="1578200"/>
    <lineage>
        <taxon>Bacteria</taxon>
        <taxon>Pseudomonadati</taxon>
        <taxon>Pseudomonadota</taxon>
        <taxon>Gammaproteobacteria</taxon>
        <taxon>Lysobacterales</taxon>
        <taxon>Lysobacteraceae</taxon>
        <taxon>Luteimonas</taxon>
    </lineage>
</organism>
<dbReference type="Pfam" id="PF03597">
    <property type="entry name" value="FixS"/>
    <property type="match status" value="1"/>
</dbReference>
<evidence type="ECO:0000313" key="3">
    <source>
        <dbReference type="Proteomes" id="UP001595724"/>
    </source>
</evidence>
<comment type="caution">
    <text evidence="2">The sequence shown here is derived from an EMBL/GenBank/DDBJ whole genome shotgun (WGS) entry which is preliminary data.</text>
</comment>
<reference evidence="3" key="1">
    <citation type="journal article" date="2019" name="Int. J. Syst. Evol. Microbiol.">
        <title>The Global Catalogue of Microorganisms (GCM) 10K type strain sequencing project: providing services to taxonomists for standard genome sequencing and annotation.</title>
        <authorList>
            <consortium name="The Broad Institute Genomics Platform"/>
            <consortium name="The Broad Institute Genome Sequencing Center for Infectious Disease"/>
            <person name="Wu L."/>
            <person name="Ma J."/>
        </authorList>
    </citation>
    <scope>NUCLEOTIDE SEQUENCE [LARGE SCALE GENOMIC DNA]</scope>
    <source>
        <strain evidence="3">KCTC 42211</strain>
    </source>
</reference>
<protein>
    <submittedName>
        <fullName evidence="2">Cbb3-type cytochrome oxidase assembly protein CcoS</fullName>
    </submittedName>
</protein>
<sequence>MAILLFLIPISLLLLGVAVWAFVWSVRGGQYDDLDTAALDILRDDPPPPAPAQDQRKAPEQAPGPNDAD</sequence>
<accession>A0ABV7UVD9</accession>
<evidence type="ECO:0000313" key="2">
    <source>
        <dbReference type="EMBL" id="MFC3660851.1"/>
    </source>
</evidence>
<keyword evidence="3" id="KW-1185">Reference proteome</keyword>